<comment type="similarity">
    <text evidence="3">Belongs to the FliG family.</text>
</comment>
<comment type="caution">
    <text evidence="13">The sequence shown here is derived from an EMBL/GenBank/DDBJ whole genome shotgun (WGS) entry which is preliminary data.</text>
</comment>
<evidence type="ECO:0000256" key="5">
    <source>
        <dbReference type="ARBA" id="ARBA00022475"/>
    </source>
</evidence>
<comment type="subcellular location">
    <subcellularLocation>
        <location evidence="1">Bacterial flagellum basal body</location>
    </subcellularLocation>
    <subcellularLocation>
        <location evidence="2">Cell membrane</location>
        <topology evidence="2">Peripheral membrane protein</topology>
        <orientation evidence="2">Cytoplasmic side</orientation>
    </subcellularLocation>
</comment>
<dbReference type="Pfam" id="PF01706">
    <property type="entry name" value="FliG_C"/>
    <property type="match status" value="1"/>
</dbReference>
<dbReference type="GO" id="GO:0009425">
    <property type="term" value="C:bacterial-type flagellum basal body"/>
    <property type="evidence" value="ECO:0007669"/>
    <property type="project" value="UniProtKB-SubCell"/>
</dbReference>
<dbReference type="GO" id="GO:0006935">
    <property type="term" value="P:chemotaxis"/>
    <property type="evidence" value="ECO:0007669"/>
    <property type="project" value="UniProtKB-KW"/>
</dbReference>
<dbReference type="EMBL" id="QQZY01000001">
    <property type="protein sequence ID" value="RDI75979.1"/>
    <property type="molecule type" value="Genomic_DNA"/>
</dbReference>
<accession>A0A7M2Z1I1</accession>
<evidence type="ECO:0000256" key="4">
    <source>
        <dbReference type="ARBA" id="ARBA00021870"/>
    </source>
</evidence>
<dbReference type="Pfam" id="PF14842">
    <property type="entry name" value="FliG_N"/>
    <property type="match status" value="1"/>
</dbReference>
<dbReference type="SUPFAM" id="SSF48029">
    <property type="entry name" value="FliG"/>
    <property type="match status" value="2"/>
</dbReference>
<evidence type="ECO:0000259" key="11">
    <source>
        <dbReference type="Pfam" id="PF14841"/>
    </source>
</evidence>
<evidence type="ECO:0000256" key="6">
    <source>
        <dbReference type="ARBA" id="ARBA00022500"/>
    </source>
</evidence>
<dbReference type="AlphaFoldDB" id="A0A7M2Z1I1"/>
<dbReference type="PANTHER" id="PTHR30534:SF0">
    <property type="entry name" value="FLAGELLAR MOTOR SWITCH PROTEIN FLIG"/>
    <property type="match status" value="1"/>
</dbReference>
<dbReference type="GO" id="GO:0003774">
    <property type="term" value="F:cytoskeletal motor activity"/>
    <property type="evidence" value="ECO:0007669"/>
    <property type="project" value="InterPro"/>
</dbReference>
<keyword evidence="13" id="KW-0969">Cilium</keyword>
<proteinExistence type="inferred from homology"/>
<dbReference type="InterPro" id="IPR023087">
    <property type="entry name" value="Flg_Motor_Flig_C"/>
</dbReference>
<evidence type="ECO:0000313" key="13">
    <source>
        <dbReference type="EMBL" id="RDI75979.1"/>
    </source>
</evidence>
<keyword evidence="13" id="KW-0282">Flagellum</keyword>
<evidence type="ECO:0000256" key="3">
    <source>
        <dbReference type="ARBA" id="ARBA00010299"/>
    </source>
</evidence>
<keyword evidence="7" id="KW-0283">Flagellar rotation</keyword>
<keyword evidence="5" id="KW-1003">Cell membrane</keyword>
<keyword evidence="14" id="KW-1185">Reference proteome</keyword>
<dbReference type="Pfam" id="PF14841">
    <property type="entry name" value="FliG_M"/>
    <property type="match status" value="1"/>
</dbReference>
<evidence type="ECO:0000259" key="10">
    <source>
        <dbReference type="Pfam" id="PF01706"/>
    </source>
</evidence>
<dbReference type="InterPro" id="IPR028263">
    <property type="entry name" value="FliG_N"/>
</dbReference>
<evidence type="ECO:0000256" key="2">
    <source>
        <dbReference type="ARBA" id="ARBA00004413"/>
    </source>
</evidence>
<dbReference type="Proteomes" id="UP000254134">
    <property type="component" value="Unassembled WGS sequence"/>
</dbReference>
<evidence type="ECO:0000256" key="9">
    <source>
        <dbReference type="ARBA" id="ARBA00023143"/>
    </source>
</evidence>
<keyword evidence="9" id="KW-0975">Bacterial flagellum</keyword>
<dbReference type="GO" id="GO:0071973">
    <property type="term" value="P:bacterial-type flagellum-dependent cell motility"/>
    <property type="evidence" value="ECO:0007669"/>
    <property type="project" value="InterPro"/>
</dbReference>
<gene>
    <name evidence="13" type="ORF">Gocc_0398</name>
</gene>
<dbReference type="PRINTS" id="PR00954">
    <property type="entry name" value="FLGMOTORFLIG"/>
</dbReference>
<evidence type="ECO:0000256" key="7">
    <source>
        <dbReference type="ARBA" id="ARBA00022779"/>
    </source>
</evidence>
<feature type="domain" description="Flagellar motor switch protein FliG C-terminal" evidence="10">
    <location>
        <begin position="252"/>
        <end position="359"/>
    </location>
</feature>
<sequence length="369" mass="40768">MSAELQETHVIPDLALTEPAGFPPAEIEPSDARPAPRLAISGPRKAAILCVALGPVISSELLKKLKPREIDELTLEITTLGPVSPEEREAVLREFDHMHLAHGYAVEGGLAYARNLLERALGVDQALKIISRLSSFVQIAPFEFLRRTDPAQITNFIQHEHPQTIALVLAYLPHEVAATVLAGLPAGLQSAVSHRIATMESTAPEVVKEVEQVMERKLAAVINQQLSRAGGVESLVEIINNADRSTERHILESLEQRDPALADEVRKRMFVFEDVVTLEDRYLQLVLREVEMKDLAYALKGTSAEVKEKIVANLSTRAGEMLEEEMGYLGPVPRHEVEEAQTKVVEIIRHLEGEGRITIGRGPDEELID</sequence>
<dbReference type="PIRSF" id="PIRSF003161">
    <property type="entry name" value="FliG"/>
    <property type="match status" value="1"/>
</dbReference>
<dbReference type="InterPro" id="IPR000090">
    <property type="entry name" value="Flg_Motor_Flig"/>
</dbReference>
<dbReference type="InterPro" id="IPR011002">
    <property type="entry name" value="FliG_a-hlx"/>
</dbReference>
<evidence type="ECO:0000256" key="1">
    <source>
        <dbReference type="ARBA" id="ARBA00004117"/>
    </source>
</evidence>
<evidence type="ECO:0000256" key="8">
    <source>
        <dbReference type="ARBA" id="ARBA00023136"/>
    </source>
</evidence>
<reference evidence="13 14" key="1">
    <citation type="submission" date="2018-07" db="EMBL/GenBank/DDBJ databases">
        <title>High-quality-draft genome sequence of Gaiella occulta.</title>
        <authorList>
            <person name="Severino R."/>
            <person name="Froufe H.J.C."/>
            <person name="Rainey F.A."/>
            <person name="Barroso C."/>
            <person name="Albuquerque L."/>
            <person name="Lobo-Da-Cunha A."/>
            <person name="Da Costa M.S."/>
            <person name="Egas C."/>
        </authorList>
    </citation>
    <scope>NUCLEOTIDE SEQUENCE [LARGE SCALE GENOMIC DNA]</scope>
    <source>
        <strain evidence="13 14">F2-233</strain>
    </source>
</reference>
<protein>
    <recommendedName>
        <fullName evidence="4">Flagellar motor switch protein FliG</fullName>
    </recommendedName>
</protein>
<keyword evidence="13" id="KW-0966">Cell projection</keyword>
<feature type="domain" description="Flagellar motor switch protein FliG middle" evidence="11">
    <location>
        <begin position="150"/>
        <end position="224"/>
    </location>
</feature>
<dbReference type="NCBIfam" id="TIGR00207">
    <property type="entry name" value="fliG"/>
    <property type="match status" value="1"/>
</dbReference>
<organism evidence="13 14">
    <name type="scientific">Gaiella occulta</name>
    <dbReference type="NCBI Taxonomy" id="1002870"/>
    <lineage>
        <taxon>Bacteria</taxon>
        <taxon>Bacillati</taxon>
        <taxon>Actinomycetota</taxon>
        <taxon>Thermoleophilia</taxon>
        <taxon>Gaiellales</taxon>
        <taxon>Gaiellaceae</taxon>
        <taxon>Gaiella</taxon>
    </lineage>
</organism>
<evidence type="ECO:0000259" key="12">
    <source>
        <dbReference type="Pfam" id="PF14842"/>
    </source>
</evidence>
<keyword evidence="8" id="KW-0472">Membrane</keyword>
<dbReference type="GO" id="GO:0005886">
    <property type="term" value="C:plasma membrane"/>
    <property type="evidence" value="ECO:0007669"/>
    <property type="project" value="UniProtKB-SubCell"/>
</dbReference>
<keyword evidence="6" id="KW-0145">Chemotaxis</keyword>
<reference evidence="14" key="2">
    <citation type="journal article" date="2019" name="MicrobiologyOpen">
        <title>High-quality draft genome sequence of Gaiella occulta isolated from a 150 meter deep mineral water borehole and comparison with the genome sequences of other deep-branching lineages of the phylum Actinobacteria.</title>
        <authorList>
            <person name="Severino R."/>
            <person name="Froufe H.J.C."/>
            <person name="Barroso C."/>
            <person name="Albuquerque L."/>
            <person name="Lobo-da-Cunha A."/>
            <person name="da Costa M.S."/>
            <person name="Egas C."/>
        </authorList>
    </citation>
    <scope>NUCLEOTIDE SEQUENCE [LARGE SCALE GENOMIC DNA]</scope>
    <source>
        <strain evidence="14">F2-233</strain>
    </source>
</reference>
<name>A0A7M2Z1I1_9ACTN</name>
<dbReference type="Gene3D" id="1.10.220.30">
    <property type="match status" value="3"/>
</dbReference>
<feature type="domain" description="Flagellar motor switch protein FliG N-terminal" evidence="12">
    <location>
        <begin position="40"/>
        <end position="139"/>
    </location>
</feature>
<dbReference type="InterPro" id="IPR032779">
    <property type="entry name" value="FliG_M"/>
</dbReference>
<dbReference type="RefSeq" id="WP_114794848.1">
    <property type="nucleotide sequence ID" value="NZ_QQZY01000001.1"/>
</dbReference>
<dbReference type="PANTHER" id="PTHR30534">
    <property type="entry name" value="FLAGELLAR MOTOR SWITCH PROTEIN FLIG"/>
    <property type="match status" value="1"/>
</dbReference>
<dbReference type="OrthoDB" id="9780302at2"/>
<evidence type="ECO:0000313" key="14">
    <source>
        <dbReference type="Proteomes" id="UP000254134"/>
    </source>
</evidence>